<dbReference type="CDD" id="cd05829">
    <property type="entry name" value="Sortase_F"/>
    <property type="match status" value="1"/>
</dbReference>
<sequence length="212" mass="21710">MLAGGAVLLVGTFASELAQSGPGPPSPVGVGAALRPAGADMPLATPLLVPADSGGGPPGVWAVAARVSPPVRVQIPAIRVDASLGQVGLQPDGTVAVPSDWNQPAWYMDGPAPGQQGPAVIVGHLDSNTGPAVFWRLATLKPGDAILIARQDGSQLNYRVTKVDEFTRAAFPTAEVYGPTPGSVLRLITCGGTFDWSTHKYRDNVVVFADAG</sequence>
<name>A0A934MYD2_9BACT</name>
<dbReference type="SUPFAM" id="SSF63817">
    <property type="entry name" value="Sortase"/>
    <property type="match status" value="1"/>
</dbReference>
<dbReference type="Gene3D" id="2.40.260.10">
    <property type="entry name" value="Sortase"/>
    <property type="match status" value="1"/>
</dbReference>
<dbReference type="EMBL" id="JAEKNS010000015">
    <property type="protein sequence ID" value="MBJ7593420.1"/>
    <property type="molecule type" value="Genomic_DNA"/>
</dbReference>
<evidence type="ECO:0000256" key="1">
    <source>
        <dbReference type="ARBA" id="ARBA00022801"/>
    </source>
</evidence>
<dbReference type="GO" id="GO:0016787">
    <property type="term" value="F:hydrolase activity"/>
    <property type="evidence" value="ECO:0007669"/>
    <property type="project" value="UniProtKB-KW"/>
</dbReference>
<dbReference type="InterPro" id="IPR023365">
    <property type="entry name" value="Sortase_dom-sf"/>
</dbReference>
<proteinExistence type="predicted"/>
<organism evidence="2 3">
    <name type="scientific">Candidatus Aeolococcus gillhamiae</name>
    <dbReference type="NCBI Taxonomy" id="3127015"/>
    <lineage>
        <taxon>Bacteria</taxon>
        <taxon>Bacillati</taxon>
        <taxon>Candidatus Dormiibacterota</taxon>
        <taxon>Candidatus Dormibacteria</taxon>
        <taxon>Candidatus Aeolococcales</taxon>
        <taxon>Candidatus Aeolococcaceae</taxon>
        <taxon>Candidatus Aeolococcus</taxon>
    </lineage>
</organism>
<evidence type="ECO:0000313" key="3">
    <source>
        <dbReference type="Proteomes" id="UP000606991"/>
    </source>
</evidence>
<gene>
    <name evidence="2" type="ORF">JF886_00930</name>
</gene>
<dbReference type="InterPro" id="IPR042001">
    <property type="entry name" value="Sortase_F"/>
</dbReference>
<dbReference type="Proteomes" id="UP000606991">
    <property type="component" value="Unassembled WGS sequence"/>
</dbReference>
<dbReference type="AlphaFoldDB" id="A0A934MYD2"/>
<dbReference type="RefSeq" id="WP_337308680.1">
    <property type="nucleotide sequence ID" value="NZ_JAEKNS010000015.1"/>
</dbReference>
<keyword evidence="1" id="KW-0378">Hydrolase</keyword>
<accession>A0A934MYD2</accession>
<evidence type="ECO:0000313" key="2">
    <source>
        <dbReference type="EMBL" id="MBJ7593420.1"/>
    </source>
</evidence>
<reference evidence="2 3" key="1">
    <citation type="submission" date="2020-10" db="EMBL/GenBank/DDBJ databases">
        <title>Ca. Dormibacterota MAGs.</title>
        <authorList>
            <person name="Montgomery K."/>
        </authorList>
    </citation>
    <scope>NUCLEOTIDE SEQUENCE [LARGE SCALE GENOMIC DNA]</scope>
    <source>
        <strain evidence="2">SC8812_S17_18</strain>
    </source>
</reference>
<dbReference type="Pfam" id="PF04203">
    <property type="entry name" value="Sortase"/>
    <property type="match status" value="1"/>
</dbReference>
<protein>
    <submittedName>
        <fullName evidence="2">Class F sortase</fullName>
    </submittedName>
</protein>
<dbReference type="NCBIfam" id="NF033748">
    <property type="entry name" value="class_F_sortase"/>
    <property type="match status" value="1"/>
</dbReference>
<comment type="caution">
    <text evidence="2">The sequence shown here is derived from an EMBL/GenBank/DDBJ whole genome shotgun (WGS) entry which is preliminary data.</text>
</comment>
<dbReference type="InterPro" id="IPR005754">
    <property type="entry name" value="Sortase"/>
</dbReference>